<dbReference type="InterPro" id="IPR057932">
    <property type="entry name" value="Spectrin_SYNE1_3"/>
</dbReference>
<evidence type="ECO:0000313" key="7">
    <source>
        <dbReference type="Proteomes" id="UP000694915"/>
    </source>
</evidence>
<keyword evidence="4" id="KW-0472">Membrane</keyword>
<organism evidence="7 8">
    <name type="scientific">Microtus ochrogaster</name>
    <name type="common">Prairie vole</name>
    <dbReference type="NCBI Taxonomy" id="79684"/>
    <lineage>
        <taxon>Eukaryota</taxon>
        <taxon>Metazoa</taxon>
        <taxon>Chordata</taxon>
        <taxon>Craniata</taxon>
        <taxon>Vertebrata</taxon>
        <taxon>Euteleostomi</taxon>
        <taxon>Mammalia</taxon>
        <taxon>Eutheria</taxon>
        <taxon>Euarchontoglires</taxon>
        <taxon>Glires</taxon>
        <taxon>Rodentia</taxon>
        <taxon>Myomorpha</taxon>
        <taxon>Muroidea</taxon>
        <taxon>Cricetidae</taxon>
        <taxon>Arvicolinae</taxon>
        <taxon>Microtus</taxon>
    </lineage>
</organism>
<evidence type="ECO:0000256" key="4">
    <source>
        <dbReference type="ARBA" id="ARBA00023136"/>
    </source>
</evidence>
<dbReference type="Gene3D" id="1.20.58.60">
    <property type="match status" value="2"/>
</dbReference>
<protein>
    <submittedName>
        <fullName evidence="8">Nesprin-1-like</fullName>
    </submittedName>
</protein>
<reference evidence="8" key="1">
    <citation type="submission" date="2025-08" db="UniProtKB">
        <authorList>
            <consortium name="RefSeq"/>
        </authorList>
    </citation>
    <scope>IDENTIFICATION</scope>
</reference>
<dbReference type="GeneID" id="101986503"/>
<sequence length="686" mass="78503">MRGCKVSCQPIRHETTIHKNTRMLSTVMKNLIYNSRYLYHLDFQGVLDSVSDGQSKLDTVTEEGQTLYAHLPKQTVSSIQEQITKANEEFQAFLKQCLKDKQALQDCASELGSFEDQHRKLSLWIHEMEEKLSTENLGESKQHMSEKKNEVHRAEMFLGELLAARESLDKLSQRGQLLSKESHSAGKGGRRCAQLLTSYQNLLRVTKERLRSCQLALQEHEALEEAMQNMWSRVKDVQDRLACAESTVGDKETLEGRLSQIQDILLMRGEGEVKLNMAIGKGDQAIRSSNKEGQQAIQAQLETLKTTWADVMNSAIHAQSTLESVIDQWNDYLEKKSQLEQWMESVDQKVEHPLQLQPGLKEKFALLDHFQSIVSEAEDHVGMLQQLAARSRELYNRTQDESFKEAGQEELRTQFQDITTVAKEKMRMVEEIVKDHLMYLDAVQEFTDWLHSAKEELHRWSDTSGDSSVTQKKLLKIKELIDSREIGAGRLSRVESLAPAVKQNTAASGCELLNSEMQALRADWRQWEDSLFQAQSSLENLVSEMALSEQEFSGQVAQLEQALDQFNTLLKTWAQQLALLEGKNTDEEIVECWHKGREILDALRKAEPMTEDLKSQLNELCRFSRDLSPYSGKVSGLIKEYNCLCLQTSKGCQNKEQILQERFQKAFRGFQQWLVNAKLTTAKCFD</sequence>
<comment type="subcellular location">
    <subcellularLocation>
        <location evidence="1">Nucleus membrane</location>
    </subcellularLocation>
</comment>
<keyword evidence="3" id="KW-0677">Repeat</keyword>
<evidence type="ECO:0000256" key="3">
    <source>
        <dbReference type="ARBA" id="ARBA00022737"/>
    </source>
</evidence>
<proteinExistence type="predicted"/>
<dbReference type="SUPFAM" id="SSF46966">
    <property type="entry name" value="Spectrin repeat"/>
    <property type="match status" value="3"/>
</dbReference>
<dbReference type="PANTHER" id="PTHR14514:SF3">
    <property type="entry name" value="NESPRIN-1"/>
    <property type="match status" value="1"/>
</dbReference>
<accession>A0ABM0LCV5</accession>
<dbReference type="RefSeq" id="XP_005363563.1">
    <property type="nucleotide sequence ID" value="XM_005363506.1"/>
</dbReference>
<evidence type="ECO:0000256" key="5">
    <source>
        <dbReference type="ARBA" id="ARBA00023242"/>
    </source>
</evidence>
<dbReference type="Pfam" id="PF00435">
    <property type="entry name" value="Spectrin"/>
    <property type="match status" value="1"/>
</dbReference>
<evidence type="ECO:0000256" key="2">
    <source>
        <dbReference type="ARBA" id="ARBA00022553"/>
    </source>
</evidence>
<keyword evidence="5" id="KW-0539">Nucleus</keyword>
<evidence type="ECO:0000256" key="1">
    <source>
        <dbReference type="ARBA" id="ARBA00004126"/>
    </source>
</evidence>
<dbReference type="PANTHER" id="PTHR14514">
    <property type="entry name" value="PKA ANCHORING PROTEIN"/>
    <property type="match status" value="1"/>
</dbReference>
<gene>
    <name evidence="8" type="primary">LOC101986503</name>
</gene>
<evidence type="ECO:0000259" key="6">
    <source>
        <dbReference type="Pfam" id="PF25803"/>
    </source>
</evidence>
<name>A0ABM0LCV5_MICOH</name>
<evidence type="ECO:0000313" key="8">
    <source>
        <dbReference type="RefSeq" id="XP_005363563.1"/>
    </source>
</evidence>
<dbReference type="InterPro" id="IPR018159">
    <property type="entry name" value="Spectrin/alpha-actinin"/>
</dbReference>
<feature type="non-terminal residue" evidence="8">
    <location>
        <position position="686"/>
    </location>
</feature>
<dbReference type="Proteomes" id="UP000694915">
    <property type="component" value="Linkage group LG9"/>
</dbReference>
<keyword evidence="7" id="KW-1185">Reference proteome</keyword>
<dbReference type="SMART" id="SM00150">
    <property type="entry name" value="SPEC"/>
    <property type="match status" value="3"/>
</dbReference>
<dbReference type="InterPro" id="IPR002017">
    <property type="entry name" value="Spectrin_repeat"/>
</dbReference>
<dbReference type="Pfam" id="PF25803">
    <property type="entry name" value="Spectrin_SYNE1_2"/>
    <property type="match status" value="1"/>
</dbReference>
<keyword evidence="2" id="KW-0597">Phosphoprotein</keyword>
<feature type="domain" description="Nesprin-1/3 spectrin repeats region" evidence="6">
    <location>
        <begin position="549"/>
        <end position="650"/>
    </location>
</feature>